<dbReference type="Gene3D" id="3.10.10.10">
    <property type="entry name" value="HIV Type 1 Reverse Transcriptase, subunit A, domain 1"/>
    <property type="match status" value="1"/>
</dbReference>
<dbReference type="GO" id="GO:0006508">
    <property type="term" value="P:proteolysis"/>
    <property type="evidence" value="ECO:0007669"/>
    <property type="project" value="UniProtKB-KW"/>
</dbReference>
<keyword evidence="2" id="KW-0645">Protease</keyword>
<evidence type="ECO:0000256" key="9">
    <source>
        <dbReference type="PROSITE-ProRule" id="PRU00047"/>
    </source>
</evidence>
<dbReference type="PROSITE" id="PS50878">
    <property type="entry name" value="RT_POL"/>
    <property type="match status" value="1"/>
</dbReference>
<evidence type="ECO:0000256" key="4">
    <source>
        <dbReference type="ARBA" id="ARBA00022695"/>
    </source>
</evidence>
<dbReference type="Gene3D" id="4.10.60.10">
    <property type="entry name" value="Zinc finger, CCHC-type"/>
    <property type="match status" value="1"/>
</dbReference>
<dbReference type="PROSITE" id="PS00141">
    <property type="entry name" value="ASP_PROTEASE"/>
    <property type="match status" value="1"/>
</dbReference>
<keyword evidence="15" id="KW-1185">Reference proteome</keyword>
<feature type="compositionally biased region" description="Polar residues" evidence="10">
    <location>
        <begin position="207"/>
        <end position="219"/>
    </location>
</feature>
<dbReference type="InterPro" id="IPR041373">
    <property type="entry name" value="RT_RNaseH"/>
</dbReference>
<dbReference type="CDD" id="cd09274">
    <property type="entry name" value="RNase_HI_RT_Ty3"/>
    <property type="match status" value="1"/>
</dbReference>
<evidence type="ECO:0000256" key="7">
    <source>
        <dbReference type="ARBA" id="ARBA00022801"/>
    </source>
</evidence>
<feature type="domain" description="Reverse transcriptase" evidence="13">
    <location>
        <begin position="513"/>
        <end position="692"/>
    </location>
</feature>
<dbReference type="Pfam" id="PF00078">
    <property type="entry name" value="RVT_1"/>
    <property type="match status" value="1"/>
</dbReference>
<evidence type="ECO:0000256" key="11">
    <source>
        <dbReference type="SAM" id="SignalP"/>
    </source>
</evidence>
<feature type="signal peptide" evidence="11">
    <location>
        <begin position="1"/>
        <end position="34"/>
    </location>
</feature>
<feature type="region of interest" description="Disordered" evidence="10">
    <location>
        <begin position="172"/>
        <end position="222"/>
    </location>
</feature>
<evidence type="ECO:0000256" key="6">
    <source>
        <dbReference type="ARBA" id="ARBA00022759"/>
    </source>
</evidence>
<evidence type="ECO:0000256" key="5">
    <source>
        <dbReference type="ARBA" id="ARBA00022722"/>
    </source>
</evidence>
<gene>
    <name evidence="14" type="ORF">SHERM_02956</name>
</gene>
<dbReference type="GO" id="GO:0003964">
    <property type="term" value="F:RNA-directed DNA polymerase activity"/>
    <property type="evidence" value="ECO:0007669"/>
    <property type="project" value="UniProtKB-KW"/>
</dbReference>
<comment type="caution">
    <text evidence="14">The sequence shown here is derived from an EMBL/GenBank/DDBJ whole genome shotgun (WGS) entry which is preliminary data.</text>
</comment>
<organism evidence="14 15">
    <name type="scientific">Striga hermonthica</name>
    <name type="common">Purple witchweed</name>
    <name type="synonym">Buchnera hermonthica</name>
    <dbReference type="NCBI Taxonomy" id="68872"/>
    <lineage>
        <taxon>Eukaryota</taxon>
        <taxon>Viridiplantae</taxon>
        <taxon>Streptophyta</taxon>
        <taxon>Embryophyta</taxon>
        <taxon>Tracheophyta</taxon>
        <taxon>Spermatophyta</taxon>
        <taxon>Magnoliopsida</taxon>
        <taxon>eudicotyledons</taxon>
        <taxon>Gunneridae</taxon>
        <taxon>Pentapetalae</taxon>
        <taxon>asterids</taxon>
        <taxon>lamiids</taxon>
        <taxon>Lamiales</taxon>
        <taxon>Orobanchaceae</taxon>
        <taxon>Buchnereae</taxon>
        <taxon>Striga</taxon>
    </lineage>
</organism>
<keyword evidence="9" id="KW-0863">Zinc-finger</keyword>
<dbReference type="Proteomes" id="UP001153555">
    <property type="component" value="Unassembled WGS sequence"/>
</dbReference>
<dbReference type="InterPro" id="IPR043128">
    <property type="entry name" value="Rev_trsase/Diguanyl_cyclase"/>
</dbReference>
<dbReference type="PANTHER" id="PTHR37984">
    <property type="entry name" value="PROTEIN CBG26694"/>
    <property type="match status" value="1"/>
</dbReference>
<keyword evidence="9" id="KW-0862">Zinc</keyword>
<dbReference type="GO" id="GO:0008270">
    <property type="term" value="F:zinc ion binding"/>
    <property type="evidence" value="ECO:0007669"/>
    <property type="project" value="UniProtKB-KW"/>
</dbReference>
<feature type="chain" id="PRO_5040451137" description="RNA-directed DNA polymerase" evidence="11">
    <location>
        <begin position="35"/>
        <end position="892"/>
    </location>
</feature>
<evidence type="ECO:0000259" key="12">
    <source>
        <dbReference type="PROSITE" id="PS50158"/>
    </source>
</evidence>
<dbReference type="FunFam" id="3.30.70.270:FF:000020">
    <property type="entry name" value="Transposon Tf2-6 polyprotein-like Protein"/>
    <property type="match status" value="1"/>
</dbReference>
<dbReference type="SUPFAM" id="SSF56672">
    <property type="entry name" value="DNA/RNA polymerases"/>
    <property type="match status" value="1"/>
</dbReference>
<dbReference type="CDD" id="cd01647">
    <property type="entry name" value="RT_LTR"/>
    <property type="match status" value="1"/>
</dbReference>
<keyword evidence="6" id="KW-0255">Endonuclease</keyword>
<dbReference type="Pfam" id="PF03732">
    <property type="entry name" value="Retrotrans_gag"/>
    <property type="match status" value="1"/>
</dbReference>
<keyword evidence="3" id="KW-0808">Transferase</keyword>
<keyword evidence="7" id="KW-0378">Hydrolase</keyword>
<dbReference type="InterPro" id="IPR021109">
    <property type="entry name" value="Peptidase_aspartic_dom_sf"/>
</dbReference>
<sequence length="892" mass="101451">MSPPAFTGEGGPLSVGDWFLRLELIFLLMACTEAQKVVCGEYMLEGEAGQWWEDYWRLKPVDERDALTWAQLKVIITEKYYPRHFRDQMEREFMSLSQGNRTVAEYEREFSRLSAFARHLVDTEEKKATRFLYGLKQDLLMLIAGHGYLTYAETIERAQRLEMCQQMGSQSLSVRPADIAQPSNNAGKRKWIDDRKGKGKKNRQDNRPPQATQPIQQVQADRPPCATCGKGHRGECLAGKNICFRCKRPGHMAQNCLEHGRDQQQQPGPGGRARVFALTQNEAANNQGTMYGMLSVHGIPVFALFDTGATHSFISSSCLEAIGVQSVSAVDALEVSLASGKTIVTNSIVQELKMNIGGRDLEADTYVINMKDFDIILGMDWLTKYRADISCHQREVTLHLPGDDRIVFFGAQTRTVPRVVSSMKAMKNLRKKGCQGYLVSAVGSQKEEPSPESVPIVCEYRDVFPDELPGGPPNRQVEFTIDLIPGAGPVSKAPYRMAPKELQELKTQIQELLNLGFIRASVSPWGTPVLFVKKKDGTLRMCIDYRELNRLTVKNKYPLPRIEDLFDQLRGASVFSKIDLRSGYHQLKIKEADVSKTAFRTRYGHYEFVVMPFGLSNAPAVFMDLMNRVFHPYLDRFVIVFIDDILVYSRDADQHAEHLRIVPETLRKERLYAKFSKCEFWLDRVAFLGHIVTAKGIEVDPSKIEAVSNWNTPKNAGEIRSFLGLAGYYRRFIEGFSRIAQPLTQLTKKETKFVWTSRCEQSFQELRAKLTTAPVLTIPDPTLDFTIYSDASNQGLGCVLMQQGKVIAYASRQLKPHEQNYPTHDLELAAVVHALKIWRHYLYGGKCEIFTDHKSLKYIFTQKELNMRQRRWLELVKDYDCTISYHPGKANV</sequence>
<evidence type="ECO:0000256" key="10">
    <source>
        <dbReference type="SAM" id="MobiDB-lite"/>
    </source>
</evidence>
<reference evidence="14" key="1">
    <citation type="submission" date="2019-12" db="EMBL/GenBank/DDBJ databases">
        <authorList>
            <person name="Scholes J."/>
        </authorList>
    </citation>
    <scope>NUCLEOTIDE SEQUENCE</scope>
</reference>
<evidence type="ECO:0000259" key="13">
    <source>
        <dbReference type="PROSITE" id="PS50878"/>
    </source>
</evidence>
<dbReference type="SMART" id="SM00343">
    <property type="entry name" value="ZnF_C2HC"/>
    <property type="match status" value="1"/>
</dbReference>
<dbReference type="EMBL" id="CACSLK010029490">
    <property type="protein sequence ID" value="CAA0835622.1"/>
    <property type="molecule type" value="Genomic_DNA"/>
</dbReference>
<dbReference type="Gene3D" id="2.40.70.10">
    <property type="entry name" value="Acid Proteases"/>
    <property type="match status" value="1"/>
</dbReference>
<dbReference type="AlphaFoldDB" id="A0A9N7NI85"/>
<dbReference type="FunFam" id="3.10.20.370:FF:000001">
    <property type="entry name" value="Retrovirus-related Pol polyprotein from transposon 17.6-like protein"/>
    <property type="match status" value="1"/>
</dbReference>
<dbReference type="GO" id="GO:0004519">
    <property type="term" value="F:endonuclease activity"/>
    <property type="evidence" value="ECO:0007669"/>
    <property type="project" value="UniProtKB-KW"/>
</dbReference>
<dbReference type="InterPro" id="IPR000477">
    <property type="entry name" value="RT_dom"/>
</dbReference>
<feature type="domain" description="CCHC-type" evidence="12">
    <location>
        <begin position="243"/>
        <end position="256"/>
    </location>
</feature>
<dbReference type="Pfam" id="PF17917">
    <property type="entry name" value="RT_RNaseH"/>
    <property type="match status" value="1"/>
</dbReference>
<protein>
    <recommendedName>
        <fullName evidence="1">RNA-directed DNA polymerase</fullName>
        <ecNumber evidence="1">2.7.7.49</ecNumber>
    </recommendedName>
</protein>
<dbReference type="InterPro" id="IPR050951">
    <property type="entry name" value="Retrovirus_Pol_polyprotein"/>
</dbReference>
<dbReference type="CDD" id="cd00303">
    <property type="entry name" value="retropepsin_like"/>
    <property type="match status" value="1"/>
</dbReference>
<feature type="non-terminal residue" evidence="14">
    <location>
        <position position="892"/>
    </location>
</feature>
<dbReference type="SUPFAM" id="SSF50630">
    <property type="entry name" value="Acid proteases"/>
    <property type="match status" value="1"/>
</dbReference>
<dbReference type="InterPro" id="IPR043502">
    <property type="entry name" value="DNA/RNA_pol_sf"/>
</dbReference>
<dbReference type="InterPro" id="IPR001878">
    <property type="entry name" value="Znf_CCHC"/>
</dbReference>
<dbReference type="EC" id="2.7.7.49" evidence="1"/>
<evidence type="ECO:0000256" key="1">
    <source>
        <dbReference type="ARBA" id="ARBA00012493"/>
    </source>
</evidence>
<keyword evidence="4" id="KW-0548">Nucleotidyltransferase</keyword>
<keyword evidence="9" id="KW-0479">Metal-binding</keyword>
<dbReference type="GO" id="GO:0004190">
    <property type="term" value="F:aspartic-type endopeptidase activity"/>
    <property type="evidence" value="ECO:0007669"/>
    <property type="project" value="InterPro"/>
</dbReference>
<proteinExistence type="predicted"/>
<keyword evidence="5" id="KW-0540">Nuclease</keyword>
<evidence type="ECO:0000256" key="8">
    <source>
        <dbReference type="ARBA" id="ARBA00022918"/>
    </source>
</evidence>
<name>A0A9N7NI85_STRHE</name>
<dbReference type="PANTHER" id="PTHR37984:SF5">
    <property type="entry name" value="PROTEIN NYNRIN-LIKE"/>
    <property type="match status" value="1"/>
</dbReference>
<evidence type="ECO:0000256" key="3">
    <source>
        <dbReference type="ARBA" id="ARBA00022679"/>
    </source>
</evidence>
<dbReference type="InterPro" id="IPR001969">
    <property type="entry name" value="Aspartic_peptidase_AS"/>
</dbReference>
<dbReference type="GO" id="GO:0003676">
    <property type="term" value="F:nucleic acid binding"/>
    <property type="evidence" value="ECO:0007669"/>
    <property type="project" value="InterPro"/>
</dbReference>
<dbReference type="PROSITE" id="PS50158">
    <property type="entry name" value="ZF_CCHC"/>
    <property type="match status" value="1"/>
</dbReference>
<evidence type="ECO:0000313" key="15">
    <source>
        <dbReference type="Proteomes" id="UP001153555"/>
    </source>
</evidence>
<accession>A0A9N7NI85</accession>
<feature type="compositionally biased region" description="Basic and acidic residues" evidence="10">
    <location>
        <begin position="190"/>
        <end position="206"/>
    </location>
</feature>
<evidence type="ECO:0000313" key="14">
    <source>
        <dbReference type="EMBL" id="CAA0835622.1"/>
    </source>
</evidence>
<dbReference type="FunFam" id="3.10.10.10:FF:000007">
    <property type="entry name" value="Retrovirus-related Pol polyprotein from transposon 17.6-like Protein"/>
    <property type="match status" value="1"/>
</dbReference>
<dbReference type="Pfam" id="PF08284">
    <property type="entry name" value="RVP_2"/>
    <property type="match status" value="1"/>
</dbReference>
<dbReference type="Gene3D" id="3.30.70.270">
    <property type="match status" value="2"/>
</dbReference>
<keyword evidence="11" id="KW-0732">Signal</keyword>
<dbReference type="OrthoDB" id="909637at2759"/>
<dbReference type="InterPro" id="IPR005162">
    <property type="entry name" value="Retrotrans_gag_dom"/>
</dbReference>
<evidence type="ECO:0000256" key="2">
    <source>
        <dbReference type="ARBA" id="ARBA00022670"/>
    </source>
</evidence>
<keyword evidence="8" id="KW-0695">RNA-directed DNA polymerase</keyword>